<comment type="caution">
    <text evidence="1">The sequence shown here is derived from an EMBL/GenBank/DDBJ whole genome shotgun (WGS) entry which is preliminary data.</text>
</comment>
<name>A0A6B4JK03_CLOBO</name>
<accession>A0A6B4JK03</accession>
<proteinExistence type="predicted"/>
<dbReference type="Proteomes" id="UP000486903">
    <property type="component" value="Unassembled WGS sequence"/>
</dbReference>
<reference evidence="1 2" key="1">
    <citation type="submission" date="2019-04" db="EMBL/GenBank/DDBJ databases">
        <title>Genome sequencing of Clostridium botulinum Groups I-IV and Clostridium butyricum.</title>
        <authorList>
            <person name="Brunt J."/>
            <person name="Van Vliet A.H.M."/>
            <person name="Stringer S.C."/>
            <person name="Carter A.T."/>
            <person name="Peck M.W."/>
        </authorList>
    </citation>
    <scope>NUCLEOTIDE SEQUENCE [LARGE SCALE GENOMIC DNA]</scope>
    <source>
        <strain evidence="1 2">BL81</strain>
    </source>
</reference>
<evidence type="ECO:0000313" key="2">
    <source>
        <dbReference type="Proteomes" id="UP000486903"/>
    </source>
</evidence>
<gene>
    <name evidence="1" type="ORF">FDG31_02645</name>
</gene>
<dbReference type="AlphaFoldDB" id="A0A6B4JK03"/>
<dbReference type="EMBL" id="SXFB01000001">
    <property type="protein sequence ID" value="NFV25073.1"/>
    <property type="molecule type" value="Genomic_DNA"/>
</dbReference>
<organism evidence="1 2">
    <name type="scientific">Clostridium botulinum</name>
    <dbReference type="NCBI Taxonomy" id="1491"/>
    <lineage>
        <taxon>Bacteria</taxon>
        <taxon>Bacillati</taxon>
        <taxon>Bacillota</taxon>
        <taxon>Clostridia</taxon>
        <taxon>Eubacteriales</taxon>
        <taxon>Clostridiaceae</taxon>
        <taxon>Clostridium</taxon>
    </lineage>
</organism>
<protein>
    <submittedName>
        <fullName evidence="1">Uncharacterized protein</fullName>
    </submittedName>
</protein>
<evidence type="ECO:0000313" key="1">
    <source>
        <dbReference type="EMBL" id="NFV25073.1"/>
    </source>
</evidence>
<sequence length="161" mass="19270">MMDEIITVEQREKLYNEIWEEPIAIVSKRYGMSDMTLKKRCNKLNIPLTPSGYWKRIKSGQKIEKSPLSKVFRRYVGFVRKSKINYMYNSTELSDEDLSILKDQELSLLTEESRVIIQEKCNKVIVKNQLRNPHQLILDHQDEMLLRKKKEKEFKEKKLSF</sequence>
<dbReference type="RefSeq" id="WP_003373655.1">
    <property type="nucleotide sequence ID" value="NZ_JACBBA010000001.1"/>
</dbReference>